<keyword evidence="2" id="KW-1185">Reference proteome</keyword>
<protein>
    <submittedName>
        <fullName evidence="1">Uncharacterized protein</fullName>
    </submittedName>
</protein>
<evidence type="ECO:0000313" key="1">
    <source>
        <dbReference type="EnsemblMetazoa" id="AMEM017209-PA"/>
    </source>
</evidence>
<sequence length="201" mass="19263">MAGAAIGAGAGAAAIGAGAGAAIGAGWAGGAPTRAAEKGVGTLPATGGYEAGGWTWASGLTGSGAPNGFGVMLFWFTWEESEESFCVTVPSVCSLSAVAAGVANPFAPNTSGALASGCGAGGTSGPGSWSVHSSIVSGGGGGGRGGDAGQTGYALPDSSLALLPLLLLLWLRSISSFSLLVRECSGDTLFDCTGDSELELQ</sequence>
<dbReference type="Proteomes" id="UP000075903">
    <property type="component" value="Unassembled WGS sequence"/>
</dbReference>
<organism evidence="1 2">
    <name type="scientific">Anopheles merus</name>
    <name type="common">Mosquito</name>
    <dbReference type="NCBI Taxonomy" id="30066"/>
    <lineage>
        <taxon>Eukaryota</taxon>
        <taxon>Metazoa</taxon>
        <taxon>Ecdysozoa</taxon>
        <taxon>Arthropoda</taxon>
        <taxon>Hexapoda</taxon>
        <taxon>Insecta</taxon>
        <taxon>Pterygota</taxon>
        <taxon>Neoptera</taxon>
        <taxon>Endopterygota</taxon>
        <taxon>Diptera</taxon>
        <taxon>Nematocera</taxon>
        <taxon>Culicoidea</taxon>
        <taxon>Culicidae</taxon>
        <taxon>Anophelinae</taxon>
        <taxon>Anopheles</taxon>
    </lineage>
</organism>
<evidence type="ECO:0000313" key="2">
    <source>
        <dbReference type="Proteomes" id="UP000075903"/>
    </source>
</evidence>
<proteinExistence type="predicted"/>
<name>A0A182VLY1_ANOME</name>
<dbReference type="VEuPathDB" id="VectorBase:AMEM017209"/>
<dbReference type="AlphaFoldDB" id="A0A182VLY1"/>
<accession>A0A182VLY1</accession>
<dbReference type="EnsemblMetazoa" id="AMEM017209-RA">
    <property type="protein sequence ID" value="AMEM017209-PA"/>
    <property type="gene ID" value="AMEM017209"/>
</dbReference>
<reference evidence="1" key="1">
    <citation type="submission" date="2020-05" db="UniProtKB">
        <authorList>
            <consortium name="EnsemblMetazoa"/>
        </authorList>
    </citation>
    <scope>IDENTIFICATION</scope>
    <source>
        <strain evidence="1">MAF</strain>
    </source>
</reference>